<evidence type="ECO:0000313" key="2">
    <source>
        <dbReference type="Proteomes" id="UP000030671"/>
    </source>
</evidence>
<sequence>MIARCIEAITFQEAWRRYDDYEPISELILEALTSSFAHIHELPRFRTLELLFVATRYTSRGNSPCVQWTILSAISSQTPSPSLTSLTIDNLAPLYHPIYNSPSFSGLFRSLTSLSVTTAYDDVFSTHDHYRSFFVKFWEKAIQDRMLGSLSHSLTTLMLQGQVDVGVMPRLDFSQVKFPALEALSLQKILFNEETRIENFIVRHNGTLRRLWLAGCAIVVEDLDEVAARQWSHIWKHFAQEMKGLVSLVVRSDSLDRDGFTTDSFGEDDSLKYVGRNWQTWHSYEPWDERLPYEDGDHLALRELRRSVRLQALERQKYEE</sequence>
<dbReference type="eggNOG" id="ENOG502S8UP">
    <property type="taxonomic scope" value="Eukaryota"/>
</dbReference>
<dbReference type="KEGG" id="hir:HETIRDRAFT_409859"/>
<protein>
    <submittedName>
        <fullName evidence="1">Uncharacterized protein</fullName>
    </submittedName>
</protein>
<reference evidence="1 2" key="1">
    <citation type="journal article" date="2012" name="New Phytol.">
        <title>Insight into trade-off between wood decay and parasitism from the genome of a fungal forest pathogen.</title>
        <authorList>
            <person name="Olson A."/>
            <person name="Aerts A."/>
            <person name="Asiegbu F."/>
            <person name="Belbahri L."/>
            <person name="Bouzid O."/>
            <person name="Broberg A."/>
            <person name="Canback B."/>
            <person name="Coutinho P.M."/>
            <person name="Cullen D."/>
            <person name="Dalman K."/>
            <person name="Deflorio G."/>
            <person name="van Diepen L.T."/>
            <person name="Dunand C."/>
            <person name="Duplessis S."/>
            <person name="Durling M."/>
            <person name="Gonthier P."/>
            <person name="Grimwood J."/>
            <person name="Fossdal C.G."/>
            <person name="Hansson D."/>
            <person name="Henrissat B."/>
            <person name="Hietala A."/>
            <person name="Himmelstrand K."/>
            <person name="Hoffmeister D."/>
            <person name="Hogberg N."/>
            <person name="James T.Y."/>
            <person name="Karlsson M."/>
            <person name="Kohler A."/>
            <person name="Kues U."/>
            <person name="Lee Y.H."/>
            <person name="Lin Y.C."/>
            <person name="Lind M."/>
            <person name="Lindquist E."/>
            <person name="Lombard V."/>
            <person name="Lucas S."/>
            <person name="Lunden K."/>
            <person name="Morin E."/>
            <person name="Murat C."/>
            <person name="Park J."/>
            <person name="Raffaello T."/>
            <person name="Rouze P."/>
            <person name="Salamov A."/>
            <person name="Schmutz J."/>
            <person name="Solheim H."/>
            <person name="Stahlberg J."/>
            <person name="Velez H."/>
            <person name="de Vries R.P."/>
            <person name="Wiebenga A."/>
            <person name="Woodward S."/>
            <person name="Yakovlev I."/>
            <person name="Garbelotto M."/>
            <person name="Martin F."/>
            <person name="Grigoriev I.V."/>
            <person name="Stenlid J."/>
        </authorList>
    </citation>
    <scope>NUCLEOTIDE SEQUENCE [LARGE SCALE GENOMIC DNA]</scope>
    <source>
        <strain evidence="1 2">TC 32-1</strain>
    </source>
</reference>
<keyword evidence="2" id="KW-1185">Reference proteome</keyword>
<dbReference type="AlphaFoldDB" id="W4K3Q4"/>
<dbReference type="EMBL" id="KI925459">
    <property type="protein sequence ID" value="ETW80359.1"/>
    <property type="molecule type" value="Genomic_DNA"/>
</dbReference>
<name>W4K3Q4_HETIT</name>
<dbReference type="HOGENOM" id="CLU_052543_2_0_1"/>
<dbReference type="PANTHER" id="PTHR42057">
    <property type="entry name" value="F-BOX DOMAIN PROTEIN (AFU_ORTHOLOGUE AFUA_4G00200)"/>
    <property type="match status" value="1"/>
</dbReference>
<proteinExistence type="predicted"/>
<dbReference type="GeneID" id="20672813"/>
<organism evidence="1 2">
    <name type="scientific">Heterobasidion irregulare (strain TC 32-1)</name>
    <dbReference type="NCBI Taxonomy" id="747525"/>
    <lineage>
        <taxon>Eukaryota</taxon>
        <taxon>Fungi</taxon>
        <taxon>Dikarya</taxon>
        <taxon>Basidiomycota</taxon>
        <taxon>Agaricomycotina</taxon>
        <taxon>Agaricomycetes</taxon>
        <taxon>Russulales</taxon>
        <taxon>Bondarzewiaceae</taxon>
        <taxon>Heterobasidion</taxon>
        <taxon>Heterobasidion annosum species complex</taxon>
    </lineage>
</organism>
<dbReference type="RefSeq" id="XP_009547120.1">
    <property type="nucleotide sequence ID" value="XM_009548825.1"/>
</dbReference>
<evidence type="ECO:0000313" key="1">
    <source>
        <dbReference type="EMBL" id="ETW80359.1"/>
    </source>
</evidence>
<dbReference type="PANTHER" id="PTHR42057:SF2">
    <property type="entry name" value="F-BOX DOMAIN PROTEIN (AFU_ORTHOLOGUE AFUA_4G00200)-RELATED"/>
    <property type="match status" value="1"/>
</dbReference>
<dbReference type="Proteomes" id="UP000030671">
    <property type="component" value="Unassembled WGS sequence"/>
</dbReference>
<dbReference type="InParanoid" id="W4K3Q4"/>
<gene>
    <name evidence="1" type="ORF">HETIRDRAFT_409859</name>
</gene>
<dbReference type="OrthoDB" id="3219640at2759"/>
<accession>W4K3Q4</accession>